<proteinExistence type="predicted"/>
<dbReference type="PROSITE" id="PS50956">
    <property type="entry name" value="HTH_ASNC_2"/>
    <property type="match status" value="1"/>
</dbReference>
<keyword evidence="6" id="KW-1185">Reference proteome</keyword>
<gene>
    <name evidence="5" type="ORF">CWE06_10700</name>
</gene>
<evidence type="ECO:0000313" key="5">
    <source>
        <dbReference type="EMBL" id="RUO18703.1"/>
    </source>
</evidence>
<dbReference type="Proteomes" id="UP000288212">
    <property type="component" value="Unassembled WGS sequence"/>
</dbReference>
<evidence type="ECO:0000256" key="2">
    <source>
        <dbReference type="ARBA" id="ARBA00023125"/>
    </source>
</evidence>
<name>A0A432VRA8_9GAMM</name>
<dbReference type="InterPro" id="IPR036388">
    <property type="entry name" value="WH-like_DNA-bd_sf"/>
</dbReference>
<dbReference type="RefSeq" id="WP_126793956.1">
    <property type="nucleotide sequence ID" value="NZ_PIPI01000008.1"/>
</dbReference>
<dbReference type="Pfam" id="PF13412">
    <property type="entry name" value="HTH_24"/>
    <property type="match status" value="1"/>
</dbReference>
<dbReference type="GO" id="GO:0005829">
    <property type="term" value="C:cytosol"/>
    <property type="evidence" value="ECO:0007669"/>
    <property type="project" value="TreeGrafter"/>
</dbReference>
<comment type="caution">
    <text evidence="5">The sequence shown here is derived from an EMBL/GenBank/DDBJ whole genome shotgun (WGS) entry which is preliminary data.</text>
</comment>
<dbReference type="InterPro" id="IPR019888">
    <property type="entry name" value="Tscrpt_reg_AsnC-like"/>
</dbReference>
<dbReference type="NCBIfam" id="NF008384">
    <property type="entry name" value="PRK11179.1"/>
    <property type="match status" value="1"/>
</dbReference>
<evidence type="ECO:0000256" key="1">
    <source>
        <dbReference type="ARBA" id="ARBA00023015"/>
    </source>
</evidence>
<keyword evidence="3" id="KW-0804">Transcription</keyword>
<dbReference type="InterPro" id="IPR019887">
    <property type="entry name" value="Tscrpt_reg_AsnC/Lrp_C"/>
</dbReference>
<dbReference type="InterPro" id="IPR011991">
    <property type="entry name" value="ArsR-like_HTH"/>
</dbReference>
<dbReference type="SUPFAM" id="SSF54909">
    <property type="entry name" value="Dimeric alpha+beta barrel"/>
    <property type="match status" value="1"/>
</dbReference>
<dbReference type="InterPro" id="IPR011008">
    <property type="entry name" value="Dimeric_a/b-barrel"/>
</dbReference>
<dbReference type="InterPro" id="IPR036390">
    <property type="entry name" value="WH_DNA-bd_sf"/>
</dbReference>
<evidence type="ECO:0000313" key="6">
    <source>
        <dbReference type="Proteomes" id="UP000288212"/>
    </source>
</evidence>
<dbReference type="PANTHER" id="PTHR30154:SF34">
    <property type="entry name" value="TRANSCRIPTIONAL REGULATOR AZLB"/>
    <property type="match status" value="1"/>
</dbReference>
<dbReference type="Gene3D" id="1.10.10.10">
    <property type="entry name" value="Winged helix-like DNA-binding domain superfamily/Winged helix DNA-binding domain"/>
    <property type="match status" value="1"/>
</dbReference>
<dbReference type="GO" id="GO:0006355">
    <property type="term" value="P:regulation of DNA-templated transcription"/>
    <property type="evidence" value="ECO:0007669"/>
    <property type="project" value="UniProtKB-ARBA"/>
</dbReference>
<dbReference type="Gene3D" id="3.30.70.920">
    <property type="match status" value="1"/>
</dbReference>
<protein>
    <submittedName>
        <fullName evidence="5">Transcriptional regulator AsnC</fullName>
    </submittedName>
</protein>
<dbReference type="GO" id="GO:0043200">
    <property type="term" value="P:response to amino acid"/>
    <property type="evidence" value="ECO:0007669"/>
    <property type="project" value="TreeGrafter"/>
</dbReference>
<dbReference type="EMBL" id="PIPI01000008">
    <property type="protein sequence ID" value="RUO18703.1"/>
    <property type="molecule type" value="Genomic_DNA"/>
</dbReference>
<sequence>MIDNLDKNIINALTENARLSYAEIAKDNGVSPATVHVRVEKLRKAGVITGARTTVDARKLGYDITCFIGIILRQAGDYPTALKKLENLPEVTEAYYTTGQYSVLIKVMVRNIDDLQKLLIERLQVIEEIQSTETLISLQAPIQRSIRA</sequence>
<dbReference type="PRINTS" id="PR00033">
    <property type="entry name" value="HTHASNC"/>
</dbReference>
<dbReference type="AlphaFoldDB" id="A0A432VRA8"/>
<reference evidence="5 6" key="1">
    <citation type="journal article" date="2011" name="Front. Microbiol.">
        <title>Genomic signatures of strain selection and enhancement in Bacillus atrophaeus var. globigii, a historical biowarfare simulant.</title>
        <authorList>
            <person name="Gibbons H.S."/>
            <person name="Broomall S.M."/>
            <person name="McNew L.A."/>
            <person name="Daligault H."/>
            <person name="Chapman C."/>
            <person name="Bruce D."/>
            <person name="Karavis M."/>
            <person name="Krepps M."/>
            <person name="McGregor P.A."/>
            <person name="Hong C."/>
            <person name="Park K.H."/>
            <person name="Akmal A."/>
            <person name="Feldman A."/>
            <person name="Lin J.S."/>
            <person name="Chang W.E."/>
            <person name="Higgs B.W."/>
            <person name="Demirev P."/>
            <person name="Lindquist J."/>
            <person name="Liem A."/>
            <person name="Fochler E."/>
            <person name="Read T.D."/>
            <person name="Tapia R."/>
            <person name="Johnson S."/>
            <person name="Bishop-Lilly K.A."/>
            <person name="Detter C."/>
            <person name="Han C."/>
            <person name="Sozhamannan S."/>
            <person name="Rosenzweig C.N."/>
            <person name="Skowronski E.W."/>
        </authorList>
    </citation>
    <scope>NUCLEOTIDE SEQUENCE [LARGE SCALE GENOMIC DNA]</scope>
    <source>
        <strain evidence="5 6">AK5</strain>
    </source>
</reference>
<dbReference type="OrthoDB" id="1094536at2"/>
<dbReference type="CDD" id="cd00090">
    <property type="entry name" value="HTH_ARSR"/>
    <property type="match status" value="1"/>
</dbReference>
<evidence type="ECO:0000256" key="3">
    <source>
        <dbReference type="ARBA" id="ARBA00023163"/>
    </source>
</evidence>
<dbReference type="Pfam" id="PF01037">
    <property type="entry name" value="AsnC_trans_reg"/>
    <property type="match status" value="1"/>
</dbReference>
<dbReference type="SMART" id="SM00344">
    <property type="entry name" value="HTH_ASNC"/>
    <property type="match status" value="1"/>
</dbReference>
<feature type="domain" description="HTH asnC-type" evidence="4">
    <location>
        <begin position="2"/>
        <end position="63"/>
    </location>
</feature>
<dbReference type="PANTHER" id="PTHR30154">
    <property type="entry name" value="LEUCINE-RESPONSIVE REGULATORY PROTEIN"/>
    <property type="match status" value="1"/>
</dbReference>
<dbReference type="SUPFAM" id="SSF46785">
    <property type="entry name" value="Winged helix' DNA-binding domain"/>
    <property type="match status" value="1"/>
</dbReference>
<dbReference type="InterPro" id="IPR000485">
    <property type="entry name" value="AsnC-type_HTH_dom"/>
</dbReference>
<keyword evidence="1" id="KW-0805">Transcription regulation</keyword>
<dbReference type="GO" id="GO:0043565">
    <property type="term" value="F:sequence-specific DNA binding"/>
    <property type="evidence" value="ECO:0007669"/>
    <property type="project" value="InterPro"/>
</dbReference>
<accession>A0A432VRA8</accession>
<keyword evidence="2" id="KW-0238">DNA-binding</keyword>
<evidence type="ECO:0000259" key="4">
    <source>
        <dbReference type="PROSITE" id="PS50956"/>
    </source>
</evidence>
<organism evidence="5 6">
    <name type="scientific">Aliidiomarina haloalkalitolerans</name>
    <dbReference type="NCBI Taxonomy" id="859059"/>
    <lineage>
        <taxon>Bacteria</taxon>
        <taxon>Pseudomonadati</taxon>
        <taxon>Pseudomonadota</taxon>
        <taxon>Gammaproteobacteria</taxon>
        <taxon>Alteromonadales</taxon>
        <taxon>Idiomarinaceae</taxon>
        <taxon>Aliidiomarina</taxon>
    </lineage>
</organism>